<protein>
    <recommendedName>
        <fullName evidence="4">LTXXQ motif protein</fullName>
    </recommendedName>
</protein>
<accession>A0A1Y5T6S2</accession>
<proteinExistence type="predicted"/>
<gene>
    <name evidence="2" type="ORF">OCH7691_02492</name>
</gene>
<name>A0A1Y5T6S2_9PROT</name>
<evidence type="ECO:0000313" key="3">
    <source>
        <dbReference type="Proteomes" id="UP000193200"/>
    </source>
</evidence>
<dbReference type="Proteomes" id="UP000193200">
    <property type="component" value="Unassembled WGS sequence"/>
</dbReference>
<dbReference type="EMBL" id="FWFR01000002">
    <property type="protein sequence ID" value="SLN57193.1"/>
    <property type="molecule type" value="Genomic_DNA"/>
</dbReference>
<sequence>MRSLIVFCGLVLFAFGAAAQAQHSPLHEAELNGFMQSFDAMQALGEKYDRLFEERGVNSGPNDSPFSQGAAALLGTHAYSEAEAIAQRYGFANLQHWATTGDRIMRAYVAGHMAGQAPQMDAAMAQARQQIMSNSSLTEQQKQEMLKQIEQAMGAVGNMSRDVPPEDIALVQRYRAELDRAFDAAE</sequence>
<organism evidence="2 3">
    <name type="scientific">Oceanibacterium hippocampi</name>
    <dbReference type="NCBI Taxonomy" id="745714"/>
    <lineage>
        <taxon>Bacteria</taxon>
        <taxon>Pseudomonadati</taxon>
        <taxon>Pseudomonadota</taxon>
        <taxon>Alphaproteobacteria</taxon>
        <taxon>Sneathiellales</taxon>
        <taxon>Sneathiellaceae</taxon>
        <taxon>Oceanibacterium</taxon>
    </lineage>
</organism>
<feature type="chain" id="PRO_5012464205" description="LTXXQ motif protein" evidence="1">
    <location>
        <begin position="20"/>
        <end position="186"/>
    </location>
</feature>
<keyword evidence="1" id="KW-0732">Signal</keyword>
<keyword evidence="3" id="KW-1185">Reference proteome</keyword>
<evidence type="ECO:0008006" key="4">
    <source>
        <dbReference type="Google" id="ProtNLM"/>
    </source>
</evidence>
<reference evidence="2 3" key="1">
    <citation type="submission" date="2017-03" db="EMBL/GenBank/DDBJ databases">
        <authorList>
            <person name="Afonso C.L."/>
            <person name="Miller P.J."/>
            <person name="Scott M.A."/>
            <person name="Spackman E."/>
            <person name="Goraichik I."/>
            <person name="Dimitrov K.M."/>
            <person name="Suarez D.L."/>
            <person name="Swayne D.E."/>
        </authorList>
    </citation>
    <scope>NUCLEOTIDE SEQUENCE [LARGE SCALE GENOMIC DNA]</scope>
    <source>
        <strain evidence="2 3">CECT 7691</strain>
    </source>
</reference>
<evidence type="ECO:0000313" key="2">
    <source>
        <dbReference type="EMBL" id="SLN57193.1"/>
    </source>
</evidence>
<dbReference type="AlphaFoldDB" id="A0A1Y5T6S2"/>
<feature type="signal peptide" evidence="1">
    <location>
        <begin position="1"/>
        <end position="19"/>
    </location>
</feature>
<dbReference type="InParanoid" id="A0A1Y5T6S2"/>
<evidence type="ECO:0000256" key="1">
    <source>
        <dbReference type="SAM" id="SignalP"/>
    </source>
</evidence>
<dbReference type="RefSeq" id="WP_139839674.1">
    <property type="nucleotide sequence ID" value="NZ_FWFR01000002.1"/>
</dbReference>